<organism evidence="2">
    <name type="scientific">Amblyomma americanum</name>
    <name type="common">Lone star tick</name>
    <dbReference type="NCBI Taxonomy" id="6943"/>
    <lineage>
        <taxon>Eukaryota</taxon>
        <taxon>Metazoa</taxon>
        <taxon>Ecdysozoa</taxon>
        <taxon>Arthropoda</taxon>
        <taxon>Chelicerata</taxon>
        <taxon>Arachnida</taxon>
        <taxon>Acari</taxon>
        <taxon>Parasitiformes</taxon>
        <taxon>Ixodida</taxon>
        <taxon>Ixodoidea</taxon>
        <taxon>Ixodidae</taxon>
        <taxon>Amblyomminae</taxon>
        <taxon>Amblyomma</taxon>
    </lineage>
</organism>
<feature type="non-terminal residue" evidence="2">
    <location>
        <position position="1"/>
    </location>
</feature>
<evidence type="ECO:0000313" key="2">
    <source>
        <dbReference type="EMBL" id="JAG92328.1"/>
    </source>
</evidence>
<keyword evidence="1" id="KW-0732">Signal</keyword>
<feature type="signal peptide" evidence="1">
    <location>
        <begin position="1"/>
        <end position="16"/>
    </location>
</feature>
<dbReference type="EMBL" id="GBZX01000412">
    <property type="protein sequence ID" value="JAG92328.1"/>
    <property type="molecule type" value="mRNA"/>
</dbReference>
<sequence length="170" mass="18987">LSLFLVCLAAVDIALTTEEKTEESRSQFDVFCDFGSEDRKKLLVCISSASNQAKTLLSKQGRSIQTFASEVCIQNKEQFPQDIQNHLLWPSASSPLALGVNNIASINLRISADLARARKQNFCVASPKAVMRQKVSSRVEETRPKHFPMKSADQVLVWRLPSETVFSSRK</sequence>
<accession>A0A0C9SF91</accession>
<dbReference type="AlphaFoldDB" id="A0A0C9SF91"/>
<feature type="chain" id="PRO_5002203497" evidence="1">
    <location>
        <begin position="17"/>
        <end position="170"/>
    </location>
</feature>
<protein>
    <submittedName>
        <fullName evidence="2">Putative secreted protein</fullName>
    </submittedName>
</protein>
<name>A0A0C9SF91_AMBAM</name>
<evidence type="ECO:0000256" key="1">
    <source>
        <dbReference type="SAM" id="SignalP"/>
    </source>
</evidence>
<reference evidence="2" key="1">
    <citation type="journal article" date="2015" name="PLoS ONE">
        <title>An Insight into the Sialome of the Lone Star Tick, Amblyomma americanum, with a Glimpse on Its Time Dependent Gene Expression.</title>
        <authorList>
            <person name="Karim S."/>
            <person name="Ribeiro J.M."/>
        </authorList>
    </citation>
    <scope>NUCLEOTIDE SEQUENCE</scope>
    <source>
        <tissue evidence="2">Salivary gland</tissue>
    </source>
</reference>
<proteinExistence type="evidence at transcript level"/>